<dbReference type="EMBL" id="LT629776">
    <property type="protein sequence ID" value="SDS68539.1"/>
    <property type="molecule type" value="Genomic_DNA"/>
</dbReference>
<name>A0A1H1U9H3_9CELL</name>
<reference evidence="6" key="1">
    <citation type="submission" date="2016-10" db="EMBL/GenBank/DDBJ databases">
        <authorList>
            <person name="Varghese N."/>
            <person name="Submissions S."/>
        </authorList>
    </citation>
    <scope>NUCLEOTIDE SEQUENCE [LARGE SCALE GENOMIC DNA]</scope>
    <source>
        <strain evidence="6">DSM 22126</strain>
    </source>
</reference>
<sequence length="117" mass="12364">MLFTLNPGTDEALFEQLAAQVRRAAVRGELTPGDRLPSARDAAAALDVNVHTVLRAYQALRDEGVVDLRRGRGAVVVAVPPPSDPALDAAIADVVRVSRRLGISGSTTVALLEEALR</sequence>
<evidence type="ECO:0000259" key="4">
    <source>
        <dbReference type="PROSITE" id="PS50949"/>
    </source>
</evidence>
<dbReference type="InterPro" id="IPR036388">
    <property type="entry name" value="WH-like_DNA-bd_sf"/>
</dbReference>
<evidence type="ECO:0000256" key="1">
    <source>
        <dbReference type="ARBA" id="ARBA00023015"/>
    </source>
</evidence>
<dbReference type="InterPro" id="IPR000524">
    <property type="entry name" value="Tscrpt_reg_HTH_GntR"/>
</dbReference>
<keyword evidence="6" id="KW-1185">Reference proteome</keyword>
<protein>
    <submittedName>
        <fullName evidence="5">GntR family transcriptional regulator</fullName>
    </submittedName>
</protein>
<organism evidence="5 6">
    <name type="scientific">Paraoerskovia marina</name>
    <dbReference type="NCBI Taxonomy" id="545619"/>
    <lineage>
        <taxon>Bacteria</taxon>
        <taxon>Bacillati</taxon>
        <taxon>Actinomycetota</taxon>
        <taxon>Actinomycetes</taxon>
        <taxon>Micrococcales</taxon>
        <taxon>Cellulomonadaceae</taxon>
        <taxon>Paraoerskovia</taxon>
    </lineage>
</organism>
<dbReference type="eggNOG" id="COG1725">
    <property type="taxonomic scope" value="Bacteria"/>
</dbReference>
<dbReference type="Proteomes" id="UP000185663">
    <property type="component" value="Chromosome I"/>
</dbReference>
<dbReference type="SUPFAM" id="SSF46785">
    <property type="entry name" value="Winged helix' DNA-binding domain"/>
    <property type="match status" value="1"/>
</dbReference>
<dbReference type="Pfam" id="PF00392">
    <property type="entry name" value="GntR"/>
    <property type="match status" value="1"/>
</dbReference>
<dbReference type="PANTHER" id="PTHR38445">
    <property type="entry name" value="HTH-TYPE TRANSCRIPTIONAL REPRESSOR YTRA"/>
    <property type="match status" value="1"/>
</dbReference>
<keyword evidence="3" id="KW-0804">Transcription</keyword>
<evidence type="ECO:0000256" key="2">
    <source>
        <dbReference type="ARBA" id="ARBA00023125"/>
    </source>
</evidence>
<dbReference type="PANTHER" id="PTHR38445:SF7">
    <property type="entry name" value="GNTR-FAMILY TRANSCRIPTIONAL REGULATOR"/>
    <property type="match status" value="1"/>
</dbReference>
<feature type="domain" description="HTH gntR-type" evidence="4">
    <location>
        <begin position="11"/>
        <end position="79"/>
    </location>
</feature>
<keyword evidence="1" id="KW-0805">Transcription regulation</keyword>
<proteinExistence type="predicted"/>
<keyword evidence="2" id="KW-0238">DNA-binding</keyword>
<dbReference type="RefSeq" id="WP_083372468.1">
    <property type="nucleotide sequence ID" value="NZ_LT629776.1"/>
</dbReference>
<dbReference type="Gene3D" id="1.10.10.10">
    <property type="entry name" value="Winged helix-like DNA-binding domain superfamily/Winged helix DNA-binding domain"/>
    <property type="match status" value="1"/>
</dbReference>
<dbReference type="STRING" id="545619.SAMN04489860_2116"/>
<evidence type="ECO:0000313" key="6">
    <source>
        <dbReference type="Proteomes" id="UP000185663"/>
    </source>
</evidence>
<evidence type="ECO:0000313" key="5">
    <source>
        <dbReference type="EMBL" id="SDS68539.1"/>
    </source>
</evidence>
<dbReference type="GO" id="GO:0003700">
    <property type="term" value="F:DNA-binding transcription factor activity"/>
    <property type="evidence" value="ECO:0007669"/>
    <property type="project" value="InterPro"/>
</dbReference>
<gene>
    <name evidence="5" type="ORF">SAMN04489860_2116</name>
</gene>
<dbReference type="GO" id="GO:0003677">
    <property type="term" value="F:DNA binding"/>
    <property type="evidence" value="ECO:0007669"/>
    <property type="project" value="UniProtKB-KW"/>
</dbReference>
<dbReference type="OrthoDB" id="3192286at2"/>
<accession>A0A1H1U9H3</accession>
<dbReference type="SMART" id="SM00345">
    <property type="entry name" value="HTH_GNTR"/>
    <property type="match status" value="1"/>
</dbReference>
<dbReference type="InterPro" id="IPR036390">
    <property type="entry name" value="WH_DNA-bd_sf"/>
</dbReference>
<dbReference type="PROSITE" id="PS50949">
    <property type="entry name" value="HTH_GNTR"/>
    <property type="match status" value="1"/>
</dbReference>
<evidence type="ECO:0000256" key="3">
    <source>
        <dbReference type="ARBA" id="ARBA00023163"/>
    </source>
</evidence>
<dbReference type="AlphaFoldDB" id="A0A1H1U9H3"/>
<dbReference type="CDD" id="cd07377">
    <property type="entry name" value="WHTH_GntR"/>
    <property type="match status" value="1"/>
</dbReference>